<dbReference type="Proteomes" id="UP001317259">
    <property type="component" value="Unassembled WGS sequence"/>
</dbReference>
<organism evidence="2 3">
    <name type="scientific">Actinomadura luzonensis</name>
    <dbReference type="NCBI Taxonomy" id="2805427"/>
    <lineage>
        <taxon>Bacteria</taxon>
        <taxon>Bacillati</taxon>
        <taxon>Actinomycetota</taxon>
        <taxon>Actinomycetes</taxon>
        <taxon>Streptosporangiales</taxon>
        <taxon>Thermomonosporaceae</taxon>
        <taxon>Actinomadura</taxon>
    </lineage>
</organism>
<name>A0ABT0FND1_9ACTN</name>
<evidence type="ECO:0000313" key="2">
    <source>
        <dbReference type="EMBL" id="MCK2213678.1"/>
    </source>
</evidence>
<dbReference type="EMBL" id="JAKRKC020000001">
    <property type="protein sequence ID" value="MCK2213678.1"/>
    <property type="molecule type" value="Genomic_DNA"/>
</dbReference>
<reference evidence="2 3" key="1">
    <citation type="submission" date="2022-04" db="EMBL/GenBank/DDBJ databases">
        <title>Genome draft of Actinomadura sp. ATCC 31491.</title>
        <authorList>
            <person name="Shi X."/>
            <person name="Du Y."/>
        </authorList>
    </citation>
    <scope>NUCLEOTIDE SEQUENCE [LARGE SCALE GENOMIC DNA]</scope>
    <source>
        <strain evidence="2 3">ATCC 31491</strain>
    </source>
</reference>
<comment type="caution">
    <text evidence="2">The sequence shown here is derived from an EMBL/GenBank/DDBJ whole genome shotgun (WGS) entry which is preliminary data.</text>
</comment>
<evidence type="ECO:0000256" key="1">
    <source>
        <dbReference type="SAM" id="MobiDB-lite"/>
    </source>
</evidence>
<proteinExistence type="predicted"/>
<evidence type="ECO:0000313" key="3">
    <source>
        <dbReference type="Proteomes" id="UP001317259"/>
    </source>
</evidence>
<feature type="region of interest" description="Disordered" evidence="1">
    <location>
        <begin position="53"/>
        <end position="99"/>
    </location>
</feature>
<dbReference type="RefSeq" id="WP_242371891.1">
    <property type="nucleotide sequence ID" value="NZ_JAKRKC020000001.1"/>
</dbReference>
<keyword evidence="3" id="KW-1185">Reference proteome</keyword>
<sequence length="99" mass="9885">MADADADTLAGDGELAAAAEAPLHVDGFGGRLGFGAGGAGVPEAGHLIASERVGQGSQQRASIGKVQQDAVDADGQPASGELVANRALPTALRRPGRWR</sequence>
<protein>
    <submittedName>
        <fullName evidence="2">Uncharacterized protein</fullName>
    </submittedName>
</protein>
<gene>
    <name evidence="2" type="ORF">MF672_007725</name>
</gene>
<accession>A0ABT0FND1</accession>